<dbReference type="GO" id="GO:0004896">
    <property type="term" value="F:cytokine receptor activity"/>
    <property type="evidence" value="ECO:0007669"/>
    <property type="project" value="InterPro"/>
</dbReference>
<evidence type="ECO:0000256" key="10">
    <source>
        <dbReference type="SAM" id="Phobius"/>
    </source>
</evidence>
<evidence type="ECO:0000256" key="9">
    <source>
        <dbReference type="SAM" id="MobiDB-lite"/>
    </source>
</evidence>
<evidence type="ECO:0000256" key="1">
    <source>
        <dbReference type="ARBA" id="ARBA00004167"/>
    </source>
</evidence>
<proteinExistence type="inferred from homology"/>
<evidence type="ECO:0000256" key="11">
    <source>
        <dbReference type="SAM" id="SignalP"/>
    </source>
</evidence>
<protein>
    <recommendedName>
        <fullName evidence="12">Interleukin-2 receptor subunit beta N-terminal domain-containing protein</fullName>
    </recommendedName>
</protein>
<dbReference type="GeneTree" id="ENSGT00510000049239"/>
<keyword evidence="3 10" id="KW-0812">Transmembrane</keyword>
<dbReference type="GO" id="GO:0009897">
    <property type="term" value="C:external side of plasma membrane"/>
    <property type="evidence" value="ECO:0007669"/>
    <property type="project" value="TreeGrafter"/>
</dbReference>
<feature type="region of interest" description="Disordered" evidence="9">
    <location>
        <begin position="411"/>
        <end position="438"/>
    </location>
</feature>
<reference evidence="13 14" key="1">
    <citation type="submission" date="2019-04" db="EMBL/GenBank/DDBJ databases">
        <authorList>
            <consortium name="Wellcome Sanger Institute Data Sharing"/>
        </authorList>
    </citation>
    <scope>NUCLEOTIDE SEQUENCE [LARGE SCALE GENOMIC DNA]</scope>
</reference>
<keyword evidence="4 11" id="KW-0732">Signal</keyword>
<feature type="chain" id="PRO_5034259038" description="Interleukin-2 receptor subunit beta N-terminal domain-containing protein" evidence="11">
    <location>
        <begin position="40"/>
        <end position="515"/>
    </location>
</feature>
<keyword evidence="7" id="KW-1015">Disulfide bond</keyword>
<comment type="subcellular location">
    <subcellularLocation>
        <location evidence="1">Membrane</location>
        <topology evidence="1">Single-pass membrane protein</topology>
    </subcellularLocation>
</comment>
<dbReference type="InterPro" id="IPR040951">
    <property type="entry name" value="IL2RB_N1"/>
</dbReference>
<evidence type="ECO:0000313" key="14">
    <source>
        <dbReference type="Proteomes" id="UP000694397"/>
    </source>
</evidence>
<feature type="domain" description="Interleukin-2 receptor subunit beta N-terminal" evidence="12">
    <location>
        <begin position="39"/>
        <end position="118"/>
    </location>
</feature>
<dbReference type="InterPro" id="IPR013783">
    <property type="entry name" value="Ig-like_fold"/>
</dbReference>
<dbReference type="Ensembl" id="ENSSFOT00015037767.2">
    <property type="protein sequence ID" value="ENSSFOP00015037357.2"/>
    <property type="gene ID" value="ENSSFOG00015023775.2"/>
</dbReference>
<evidence type="ECO:0000256" key="6">
    <source>
        <dbReference type="ARBA" id="ARBA00023136"/>
    </source>
</evidence>
<evidence type="ECO:0000256" key="3">
    <source>
        <dbReference type="ARBA" id="ARBA00022692"/>
    </source>
</evidence>
<evidence type="ECO:0000256" key="4">
    <source>
        <dbReference type="ARBA" id="ARBA00022729"/>
    </source>
</evidence>
<feature type="compositionally biased region" description="Basic and acidic residues" evidence="9">
    <location>
        <begin position="420"/>
        <end position="437"/>
    </location>
</feature>
<dbReference type="AlphaFoldDB" id="A0A8C9SQB8"/>
<dbReference type="PROSITE" id="PS01355">
    <property type="entry name" value="HEMATOPO_REC_S_F1"/>
    <property type="match status" value="1"/>
</dbReference>
<keyword evidence="5 10" id="KW-1133">Transmembrane helix</keyword>
<comment type="similarity">
    <text evidence="2">Belongs to the type I cytokine receptor family. Type 4 subfamily.</text>
</comment>
<accession>A0A8C9SQB8</accession>
<dbReference type="PANTHER" id="PTHR23037:SF22">
    <property type="entry name" value="CYTOKINE RECEPTOR COMMON SUBUNIT BETA"/>
    <property type="match status" value="1"/>
</dbReference>
<keyword evidence="14" id="KW-1185">Reference proteome</keyword>
<dbReference type="GO" id="GO:0016064">
    <property type="term" value="P:immunoglobulin mediated immune response"/>
    <property type="evidence" value="ECO:0007669"/>
    <property type="project" value="TreeGrafter"/>
</dbReference>
<feature type="signal peptide" evidence="11">
    <location>
        <begin position="1"/>
        <end position="39"/>
    </location>
</feature>
<dbReference type="OrthoDB" id="9419853at2759"/>
<reference evidence="13" key="2">
    <citation type="submission" date="2025-08" db="UniProtKB">
        <authorList>
            <consortium name="Ensembl"/>
        </authorList>
    </citation>
    <scope>IDENTIFICATION</scope>
</reference>
<sequence length="515" mass="57661">MSCPVFAGELVRTVMGTVCLLPLLLFLGCFPWCIQGVQSLECLNDFFENINCTWNSTGVDPERPCILKGELFDSEIECALVPLEVDKQKWRGCNLYFPGAEFGHFTSVILRVMCGNSTSPVASIMNYETQEYTKLHPPGLPKIVNSTITWSPGEPMSPYLSYYSFQLQYKRSDQKWEEVSLTDLKNRQAFLQLLEENFEKEVVYQARVRIKMDDVPNAHWSDWSPIASWRSTIGRSPPAEDGKTVQHLMLLIAIPAVLVCLFMVFIFRANGSNWMKPVPDPSKFFEVLNSVHNGNFQKWLQPIFAAESFVAPQPPEDISPVEVSNANENDMLFRKELRSLSEHCDNSAQSSSFSNMGYFCSRHPSSYEIETCTVYFSYQPVGGSTDGDAGVERKVDSGPLQMCSSYKPLDQLGQPRHLHSHSELSNEDQQREDKEKSVAPCKLSDTLPFLLPCGPLPHTLPGFPQFPSPFVGLHLATALGRNASPLEGSLFKSSSLSIEPSGEGYMPVKNTNNSC</sequence>
<dbReference type="Pfam" id="PF18707">
    <property type="entry name" value="IL2RB_N1"/>
    <property type="match status" value="1"/>
</dbReference>
<name>A0A8C9SQB8_SCLFO</name>
<keyword evidence="8" id="KW-0675">Receptor</keyword>
<keyword evidence="6 10" id="KW-0472">Membrane</keyword>
<evidence type="ECO:0000259" key="12">
    <source>
        <dbReference type="Pfam" id="PF18707"/>
    </source>
</evidence>
<evidence type="ECO:0000313" key="13">
    <source>
        <dbReference type="Ensembl" id="ENSSFOP00015037357.2"/>
    </source>
</evidence>
<dbReference type="SUPFAM" id="SSF49265">
    <property type="entry name" value="Fibronectin type III"/>
    <property type="match status" value="1"/>
</dbReference>
<gene>
    <name evidence="13" type="primary">LOC108930689</name>
</gene>
<organism evidence="13 14">
    <name type="scientific">Scleropages formosus</name>
    <name type="common">Asian bonytongue</name>
    <name type="synonym">Osteoglossum formosum</name>
    <dbReference type="NCBI Taxonomy" id="113540"/>
    <lineage>
        <taxon>Eukaryota</taxon>
        <taxon>Metazoa</taxon>
        <taxon>Chordata</taxon>
        <taxon>Craniata</taxon>
        <taxon>Vertebrata</taxon>
        <taxon>Euteleostomi</taxon>
        <taxon>Actinopterygii</taxon>
        <taxon>Neopterygii</taxon>
        <taxon>Teleostei</taxon>
        <taxon>Osteoglossocephala</taxon>
        <taxon>Osteoglossomorpha</taxon>
        <taxon>Osteoglossiformes</taxon>
        <taxon>Osteoglossidae</taxon>
        <taxon>Scleropages</taxon>
    </lineage>
</organism>
<dbReference type="Gene3D" id="2.60.40.10">
    <property type="entry name" value="Immunoglobulins"/>
    <property type="match status" value="2"/>
</dbReference>
<evidence type="ECO:0000256" key="7">
    <source>
        <dbReference type="ARBA" id="ARBA00023157"/>
    </source>
</evidence>
<dbReference type="InterPro" id="IPR003531">
    <property type="entry name" value="Hempt_rcpt_S_F1_CS"/>
</dbReference>
<dbReference type="InterPro" id="IPR036116">
    <property type="entry name" value="FN3_sf"/>
</dbReference>
<dbReference type="Proteomes" id="UP000694397">
    <property type="component" value="Chromosome 20"/>
</dbReference>
<dbReference type="PANTHER" id="PTHR23037">
    <property type="entry name" value="CYTOKINE RECEPTOR"/>
    <property type="match status" value="1"/>
</dbReference>
<evidence type="ECO:0000256" key="5">
    <source>
        <dbReference type="ARBA" id="ARBA00022989"/>
    </source>
</evidence>
<feature type="transmembrane region" description="Helical" evidence="10">
    <location>
        <begin position="248"/>
        <end position="267"/>
    </location>
</feature>
<evidence type="ECO:0000256" key="2">
    <source>
        <dbReference type="ARBA" id="ARBA00008280"/>
    </source>
</evidence>
<reference evidence="13" key="3">
    <citation type="submission" date="2025-09" db="UniProtKB">
        <authorList>
            <consortium name="Ensembl"/>
        </authorList>
    </citation>
    <scope>IDENTIFICATION</scope>
</reference>
<evidence type="ECO:0000256" key="8">
    <source>
        <dbReference type="ARBA" id="ARBA00023170"/>
    </source>
</evidence>